<proteinExistence type="predicted"/>
<evidence type="ECO:0008006" key="3">
    <source>
        <dbReference type="Google" id="ProtNLM"/>
    </source>
</evidence>
<evidence type="ECO:0000313" key="1">
    <source>
        <dbReference type="EMBL" id="MBP0726467.1"/>
    </source>
</evidence>
<dbReference type="RefSeq" id="WP_209406811.1">
    <property type="nucleotide sequence ID" value="NZ_JAGIYQ010000011.1"/>
</dbReference>
<dbReference type="SUPFAM" id="SSF55961">
    <property type="entry name" value="Bet v1-like"/>
    <property type="match status" value="1"/>
</dbReference>
<dbReference type="InterPro" id="IPR023393">
    <property type="entry name" value="START-like_dom_sf"/>
</dbReference>
<dbReference type="Gene3D" id="3.30.530.20">
    <property type="match status" value="1"/>
</dbReference>
<gene>
    <name evidence="1" type="ORF">J5Y03_15000</name>
</gene>
<dbReference type="InterPro" id="IPR019587">
    <property type="entry name" value="Polyketide_cyclase/dehydratase"/>
</dbReference>
<name>A0A940SHR8_9BACI</name>
<reference evidence="1" key="1">
    <citation type="submission" date="2021-04" db="EMBL/GenBank/DDBJ databases">
        <title>Genome seq and assembly of Bacillus sp.</title>
        <authorList>
            <person name="Chhetri G."/>
        </authorList>
    </citation>
    <scope>NUCLEOTIDE SEQUENCE</scope>
    <source>
        <strain evidence="1">RG28</strain>
    </source>
</reference>
<dbReference type="Proteomes" id="UP000682134">
    <property type="component" value="Unassembled WGS sequence"/>
</dbReference>
<comment type="caution">
    <text evidence="1">The sequence shown here is derived from an EMBL/GenBank/DDBJ whole genome shotgun (WGS) entry which is preliminary data.</text>
</comment>
<dbReference type="EMBL" id="JAGIYQ010000011">
    <property type="protein sequence ID" value="MBP0726467.1"/>
    <property type="molecule type" value="Genomic_DNA"/>
</dbReference>
<organism evidence="1 2">
    <name type="scientific">Gottfriedia endophytica</name>
    <dbReference type="NCBI Taxonomy" id="2820819"/>
    <lineage>
        <taxon>Bacteria</taxon>
        <taxon>Bacillati</taxon>
        <taxon>Bacillota</taxon>
        <taxon>Bacilli</taxon>
        <taxon>Bacillales</taxon>
        <taxon>Bacillaceae</taxon>
        <taxon>Gottfriedia</taxon>
    </lineage>
</organism>
<protein>
    <recommendedName>
        <fullName evidence="3">Polyketide cyclase</fullName>
    </recommendedName>
</protein>
<sequence length="141" mass="15699">MWTISATARTSATTSQVWKIYCDVINWPQWDHGLSLYQPEGPFATGTTGELQPVGGPKLPFSLIQVNEEQSFVDRTPIGPDHAIIGRHELTAISEGTQITHTIEIHGPDAERLAHEMGFKEEELFDTVSSLAKYAEEIHQN</sequence>
<dbReference type="Pfam" id="PF10604">
    <property type="entry name" value="Polyketide_cyc2"/>
    <property type="match status" value="1"/>
</dbReference>
<keyword evidence="2" id="KW-1185">Reference proteome</keyword>
<evidence type="ECO:0000313" key="2">
    <source>
        <dbReference type="Proteomes" id="UP000682134"/>
    </source>
</evidence>
<dbReference type="AlphaFoldDB" id="A0A940SHR8"/>
<accession>A0A940SHR8</accession>